<reference evidence="1" key="1">
    <citation type="journal article" date="2012" name="Nature">
        <title>The tomato genome sequence provides insights into fleshy fruit evolution.</title>
        <authorList>
            <consortium name="Tomato Genome Consortium"/>
        </authorList>
    </citation>
    <scope>NUCLEOTIDE SEQUENCE [LARGE SCALE GENOMIC DNA]</scope>
    <source>
        <strain evidence="1">cv. Heinz 1706</strain>
    </source>
</reference>
<proteinExistence type="predicted"/>
<accession>A0A3Q7H6Z5</accession>
<keyword evidence="2" id="KW-1185">Reference proteome</keyword>
<dbReference type="AlphaFoldDB" id="A0A3Q7H6Z5"/>
<dbReference type="PaxDb" id="4081-Solyc07g026630.1.1"/>
<sequence>MSHPFFLFASHQGQPNPFDSTHPKRHLHPEELIISITNVRPIYVVLLLPVTTIHQPGAYFSFSTSLILGET</sequence>
<reference evidence="1" key="2">
    <citation type="submission" date="2019-01" db="UniProtKB">
        <authorList>
            <consortium name="EnsemblPlants"/>
        </authorList>
    </citation>
    <scope>IDENTIFICATION</scope>
    <source>
        <strain evidence="1">cv. Heinz 1706</strain>
    </source>
</reference>
<protein>
    <submittedName>
        <fullName evidence="1">Uncharacterized protein</fullName>
    </submittedName>
</protein>
<dbReference type="Proteomes" id="UP000004994">
    <property type="component" value="Chromosome 7"/>
</dbReference>
<dbReference type="Gramene" id="Solyc07g026630.1.1">
    <property type="protein sequence ID" value="Solyc07g026630.1.1.1"/>
    <property type="gene ID" value="Solyc07g026630.1"/>
</dbReference>
<dbReference type="EnsemblPlants" id="Solyc07g026630.1.1">
    <property type="protein sequence ID" value="Solyc07g026630.1.1.1"/>
    <property type="gene ID" value="Solyc07g026630.1"/>
</dbReference>
<evidence type="ECO:0000313" key="2">
    <source>
        <dbReference type="Proteomes" id="UP000004994"/>
    </source>
</evidence>
<dbReference type="InParanoid" id="A0A3Q7H6Z5"/>
<organism evidence="1">
    <name type="scientific">Solanum lycopersicum</name>
    <name type="common">Tomato</name>
    <name type="synonym">Lycopersicon esculentum</name>
    <dbReference type="NCBI Taxonomy" id="4081"/>
    <lineage>
        <taxon>Eukaryota</taxon>
        <taxon>Viridiplantae</taxon>
        <taxon>Streptophyta</taxon>
        <taxon>Embryophyta</taxon>
        <taxon>Tracheophyta</taxon>
        <taxon>Spermatophyta</taxon>
        <taxon>Magnoliopsida</taxon>
        <taxon>eudicotyledons</taxon>
        <taxon>Gunneridae</taxon>
        <taxon>Pentapetalae</taxon>
        <taxon>asterids</taxon>
        <taxon>lamiids</taxon>
        <taxon>Solanales</taxon>
        <taxon>Solanaceae</taxon>
        <taxon>Solanoideae</taxon>
        <taxon>Solaneae</taxon>
        <taxon>Solanum</taxon>
        <taxon>Solanum subgen. Lycopersicon</taxon>
    </lineage>
</organism>
<name>A0A3Q7H6Z5_SOLLC</name>
<evidence type="ECO:0000313" key="1">
    <source>
        <dbReference type="EnsemblPlants" id="Solyc07g026630.1.1.1"/>
    </source>
</evidence>